<reference evidence="1 2" key="1">
    <citation type="journal article" date="2018" name="Science">
        <title>The opium poppy genome and morphinan production.</title>
        <authorList>
            <person name="Guo L."/>
            <person name="Winzer T."/>
            <person name="Yang X."/>
            <person name="Li Y."/>
            <person name="Ning Z."/>
            <person name="He Z."/>
            <person name="Teodor R."/>
            <person name="Lu Y."/>
            <person name="Bowser T.A."/>
            <person name="Graham I.A."/>
            <person name="Ye K."/>
        </authorList>
    </citation>
    <scope>NUCLEOTIDE SEQUENCE [LARGE SCALE GENOMIC DNA]</scope>
    <source>
        <strain evidence="2">cv. HN1</strain>
        <tissue evidence="1">Leaves</tissue>
    </source>
</reference>
<protein>
    <recommendedName>
        <fullName evidence="3">Protein kinase domain-containing protein</fullName>
    </recommendedName>
</protein>
<evidence type="ECO:0000313" key="1">
    <source>
        <dbReference type="EMBL" id="RZC46779.1"/>
    </source>
</evidence>
<accession>A0A4Y7IH75</accession>
<name>A0A4Y7IH75_PAPSO</name>
<sequence length="57" mass="6282">MNSQFPEQPESQGGVIAKKEKLLTLDGEGRSGRVYSKAYLESTDQVIAVKQLDRDGL</sequence>
<evidence type="ECO:0000313" key="2">
    <source>
        <dbReference type="Proteomes" id="UP000316621"/>
    </source>
</evidence>
<evidence type="ECO:0008006" key="3">
    <source>
        <dbReference type="Google" id="ProtNLM"/>
    </source>
</evidence>
<proteinExistence type="predicted"/>
<dbReference type="Proteomes" id="UP000316621">
    <property type="component" value="Chromosome 1"/>
</dbReference>
<gene>
    <name evidence="1" type="ORF">C5167_039728</name>
</gene>
<dbReference type="Gramene" id="RZC46779">
    <property type="protein sequence ID" value="RZC46779"/>
    <property type="gene ID" value="C5167_039728"/>
</dbReference>
<dbReference type="EMBL" id="CM010715">
    <property type="protein sequence ID" value="RZC46779.1"/>
    <property type="molecule type" value="Genomic_DNA"/>
</dbReference>
<organism evidence="1 2">
    <name type="scientific">Papaver somniferum</name>
    <name type="common">Opium poppy</name>
    <dbReference type="NCBI Taxonomy" id="3469"/>
    <lineage>
        <taxon>Eukaryota</taxon>
        <taxon>Viridiplantae</taxon>
        <taxon>Streptophyta</taxon>
        <taxon>Embryophyta</taxon>
        <taxon>Tracheophyta</taxon>
        <taxon>Spermatophyta</taxon>
        <taxon>Magnoliopsida</taxon>
        <taxon>Ranunculales</taxon>
        <taxon>Papaveraceae</taxon>
        <taxon>Papaveroideae</taxon>
        <taxon>Papaver</taxon>
    </lineage>
</organism>
<dbReference type="AlphaFoldDB" id="A0A4Y7IH75"/>
<keyword evidence="2" id="KW-1185">Reference proteome</keyword>